<feature type="region of interest" description="Disordered" evidence="1">
    <location>
        <begin position="1"/>
        <end position="113"/>
    </location>
</feature>
<sequence>MSQPHLQGGTSASGASCPSCHPTPSPSSKSSPNTVPHPTANNNNPKSPLANDETDKMLEEITNTNTNSNAISEQYDRFKTPSPKTIGGIHAMPPNPNPQHPQRPRDSARRRNRARFSYSSDIELSSDEALHIHELSRENGKLLFEYFNQTYVAHDEKKGRISPGRARAFKRARRVLDSPFLESSASALSSSSSSSSSSSALAAAAVSSIVVQREGEDDTYQVDYMRVDLEGDMLEGPSASSSAAASATGLDGLDGLAQMPVDSADADADMDGGGGTFQLDSFANSNRN</sequence>
<reference evidence="2" key="1">
    <citation type="submission" date="2021-02" db="EMBL/GenBank/DDBJ databases">
        <title>Psilocybe cubensis genome.</title>
        <authorList>
            <person name="Mckernan K.J."/>
            <person name="Crawford S."/>
            <person name="Trippe A."/>
            <person name="Kane L.T."/>
            <person name="Mclaughlin S."/>
        </authorList>
    </citation>
    <scope>NUCLEOTIDE SEQUENCE [LARGE SCALE GENOMIC DNA]</scope>
    <source>
        <strain evidence="2">MGC-MH-2018</strain>
    </source>
</reference>
<accession>A0A8H8CGC3</accession>
<feature type="compositionally biased region" description="Polar residues" evidence="1">
    <location>
        <begin position="33"/>
        <end position="46"/>
    </location>
</feature>
<dbReference type="EMBL" id="JAFIQS010000011">
    <property type="protein sequence ID" value="KAG5164508.1"/>
    <property type="molecule type" value="Genomic_DNA"/>
</dbReference>
<feature type="compositionally biased region" description="Polar residues" evidence="1">
    <location>
        <begin position="1"/>
        <end position="14"/>
    </location>
</feature>
<protein>
    <submittedName>
        <fullName evidence="2">Uncharacterized protein</fullName>
    </submittedName>
</protein>
<feature type="compositionally biased region" description="Polar residues" evidence="1">
    <location>
        <begin position="278"/>
        <end position="288"/>
    </location>
</feature>
<feature type="compositionally biased region" description="Low complexity" evidence="1">
    <location>
        <begin position="16"/>
        <end position="32"/>
    </location>
</feature>
<comment type="caution">
    <text evidence="2">The sequence shown here is derived from an EMBL/GenBank/DDBJ whole genome shotgun (WGS) entry which is preliminary data.</text>
</comment>
<feature type="region of interest" description="Disordered" evidence="1">
    <location>
        <begin position="252"/>
        <end position="288"/>
    </location>
</feature>
<name>A0A8H8CGC3_PSICU</name>
<proteinExistence type="predicted"/>
<dbReference type="AlphaFoldDB" id="A0A8H8CGC3"/>
<organism evidence="2">
    <name type="scientific">Psilocybe cubensis</name>
    <name type="common">Psychedelic mushroom</name>
    <name type="synonym">Stropharia cubensis</name>
    <dbReference type="NCBI Taxonomy" id="181762"/>
    <lineage>
        <taxon>Eukaryota</taxon>
        <taxon>Fungi</taxon>
        <taxon>Dikarya</taxon>
        <taxon>Basidiomycota</taxon>
        <taxon>Agaricomycotina</taxon>
        <taxon>Agaricomycetes</taxon>
        <taxon>Agaricomycetidae</taxon>
        <taxon>Agaricales</taxon>
        <taxon>Agaricineae</taxon>
        <taxon>Strophariaceae</taxon>
        <taxon>Psilocybe</taxon>
    </lineage>
</organism>
<evidence type="ECO:0000256" key="1">
    <source>
        <dbReference type="SAM" id="MobiDB-lite"/>
    </source>
</evidence>
<gene>
    <name evidence="2" type="ORF">JR316_010143</name>
</gene>
<evidence type="ECO:0000313" key="2">
    <source>
        <dbReference type="EMBL" id="KAG5164508.1"/>
    </source>
</evidence>